<dbReference type="EMBL" id="JAACQH010000074">
    <property type="protein sequence ID" value="NCS91513.1"/>
    <property type="molecule type" value="Genomic_DNA"/>
</dbReference>
<dbReference type="AlphaFoldDB" id="A0A8J7Z1Z4"/>
<dbReference type="EMBL" id="JAACVF010000123">
    <property type="protein sequence ID" value="NCN65321.1"/>
    <property type="molecule type" value="Genomic_DNA"/>
</dbReference>
<accession>A0A8J7Z1Z4</accession>
<name>A0A8J7Z1Z4_9ARCH</name>
<gene>
    <name evidence="2" type="ORF">GW779_03770</name>
    <name evidence="1" type="ORF">GW910_04595</name>
</gene>
<comment type="caution">
    <text evidence="2">The sequence shown here is derived from an EMBL/GenBank/DDBJ whole genome shotgun (WGS) entry which is preliminary data.</text>
</comment>
<evidence type="ECO:0000313" key="3">
    <source>
        <dbReference type="Proteomes" id="UP000738826"/>
    </source>
</evidence>
<reference evidence="2" key="1">
    <citation type="submission" date="2019-11" db="EMBL/GenBank/DDBJ databases">
        <title>Lipid analysis of CO2-rich subsurface aquifers suggests an autotrophy-based deep biosphere with lysolipids enriched in CPR bacteria.</title>
        <authorList>
            <person name="Probst A.J."/>
            <person name="Elling F.J."/>
            <person name="Castelle C.J."/>
            <person name="Zhu Q."/>
            <person name="Elvert M."/>
            <person name="Birarda G."/>
            <person name="Holman H.-Y."/>
            <person name="Lane K.R."/>
            <person name="Ladd B."/>
            <person name="Ryan M.C."/>
            <person name="Woyke T."/>
            <person name="Hinrichs K.-U."/>
            <person name="Banfield J.F."/>
        </authorList>
    </citation>
    <scope>NUCLEOTIDE SEQUENCE</scope>
    <source>
        <strain evidence="1">CG_2015-01_33_1645</strain>
        <strain evidence="2">CG_2015-04_33_537</strain>
    </source>
</reference>
<protein>
    <submittedName>
        <fullName evidence="2">Uncharacterized protein</fullName>
    </submittedName>
</protein>
<dbReference type="Proteomes" id="UP000738826">
    <property type="component" value="Unassembled WGS sequence"/>
</dbReference>
<proteinExistence type="predicted"/>
<sequence length="291" mass="33727">MDENIKKITELLVKEMEVFHYGFSDFNKKYQLIKEINKDLSVYPRDTVKNIIKDLEDKGIVEHLNIDLLQPKKSNVVTAYKKDDVIWVYGGELIPLIPSPQISTHKIFLRSIDNMLEEEAYYNIIDRLFPMVCNCELHCNYDVNGNVMFIDSVRNILKLIGAKSVEVNIKRGAIFFQLSRKRIKYWFGGSLSKTNPLSNGESLLKGLKIIKHSESIVELLHVIRVYNEKSNPLVVFEITEIGDPGSFYGFTINSAEYEEKIFEILEEYASKYKCNLVIKNEQKNTNENVKK</sequence>
<organism evidence="2 3">
    <name type="scientific">Candidatus Altarchaeum hamiconexum</name>
    <dbReference type="NCBI Taxonomy" id="1803513"/>
    <lineage>
        <taxon>Archaea</taxon>
        <taxon>Candidatus Altarchaeota</taxon>
        <taxon>Candidatus Altiarchaeia</taxon>
        <taxon>Candidatus Altarchaeales</taxon>
        <taxon>Candidatus Altarchaeaceae</taxon>
        <taxon>Candidatus Altarchaeum</taxon>
    </lineage>
</organism>
<dbReference type="Proteomes" id="UP000768163">
    <property type="component" value="Unassembled WGS sequence"/>
</dbReference>
<evidence type="ECO:0000313" key="1">
    <source>
        <dbReference type="EMBL" id="NCN65321.1"/>
    </source>
</evidence>
<evidence type="ECO:0000313" key="2">
    <source>
        <dbReference type="EMBL" id="NCS91513.1"/>
    </source>
</evidence>